<evidence type="ECO:0000259" key="4">
    <source>
        <dbReference type="SMART" id="SM00359"/>
    </source>
</evidence>
<dbReference type="InterPro" id="IPR004521">
    <property type="entry name" value="Uncharacterised_CHP00451"/>
</dbReference>
<evidence type="ECO:0000313" key="6">
    <source>
        <dbReference type="Proteomes" id="UP000509594"/>
    </source>
</evidence>
<dbReference type="PROSITE" id="PS50890">
    <property type="entry name" value="PUA"/>
    <property type="match status" value="1"/>
</dbReference>
<dbReference type="InterPro" id="IPR038250">
    <property type="entry name" value="TGT_C2_sf"/>
</dbReference>
<dbReference type="CDD" id="cd21149">
    <property type="entry name" value="PUA_archaeosine_TGT"/>
    <property type="match status" value="1"/>
</dbReference>
<dbReference type="SMART" id="SM00359">
    <property type="entry name" value="PUA"/>
    <property type="match status" value="1"/>
</dbReference>
<dbReference type="InterPro" id="IPR015947">
    <property type="entry name" value="PUA-like_sf"/>
</dbReference>
<evidence type="ECO:0000256" key="1">
    <source>
        <dbReference type="ARBA" id="ARBA00005030"/>
    </source>
</evidence>
<dbReference type="InterPro" id="IPR002616">
    <property type="entry name" value="tRNA_ribo_trans-like"/>
</dbReference>
<dbReference type="Pfam" id="PF17884">
    <property type="entry name" value="DUF5591"/>
    <property type="match status" value="1"/>
</dbReference>
<organism evidence="5 6">
    <name type="scientific">Methanolobus zinderi</name>
    <dbReference type="NCBI Taxonomy" id="536044"/>
    <lineage>
        <taxon>Archaea</taxon>
        <taxon>Methanobacteriati</taxon>
        <taxon>Methanobacteriota</taxon>
        <taxon>Stenosarchaea group</taxon>
        <taxon>Methanomicrobia</taxon>
        <taxon>Methanosarcinales</taxon>
        <taxon>Methanosarcinaceae</taxon>
        <taxon>Methanolobus</taxon>
    </lineage>
</organism>
<comment type="pathway">
    <text evidence="1">tRNA modification; archaeosine-tRNA biosynthesis.</text>
</comment>
<dbReference type="SUPFAM" id="SSF88802">
    <property type="entry name" value="Pre-PUA domain"/>
    <property type="match status" value="1"/>
</dbReference>
<dbReference type="NCBIfam" id="TIGR00451">
    <property type="entry name" value="unchar_dom_2"/>
    <property type="match status" value="1"/>
</dbReference>
<dbReference type="PANTHER" id="PTHR46499">
    <property type="entry name" value="QUEUINE TRNA-RIBOSYLTRANSFERASE"/>
    <property type="match status" value="1"/>
</dbReference>
<dbReference type="GO" id="GO:0002099">
    <property type="term" value="P:tRNA wobble guanine modification"/>
    <property type="evidence" value="ECO:0007669"/>
    <property type="project" value="TreeGrafter"/>
</dbReference>
<keyword evidence="3" id="KW-0819">tRNA processing</keyword>
<dbReference type="AlphaFoldDB" id="A0A7D5IN22"/>
<dbReference type="InterPro" id="IPR050076">
    <property type="entry name" value="ArchSynthase1/Queuine_TRR"/>
</dbReference>
<dbReference type="Gene3D" id="3.20.20.105">
    <property type="entry name" value="Queuine tRNA-ribosyltransferase-like"/>
    <property type="match status" value="1"/>
</dbReference>
<name>A0A7D5IN22_9EURY</name>
<dbReference type="PANTHER" id="PTHR46499:SF2">
    <property type="entry name" value="ARCHAEOSINE SYNTHASE"/>
    <property type="match status" value="1"/>
</dbReference>
<evidence type="ECO:0000256" key="3">
    <source>
        <dbReference type="ARBA" id="ARBA00022694"/>
    </source>
</evidence>
<dbReference type="Proteomes" id="UP000509594">
    <property type="component" value="Chromosome"/>
</dbReference>
<dbReference type="Pfam" id="PF01702">
    <property type="entry name" value="TGT"/>
    <property type="match status" value="1"/>
</dbReference>
<dbReference type="InterPro" id="IPR029402">
    <property type="entry name" value="TGT_C2"/>
</dbReference>
<feature type="domain" description="PUA" evidence="4">
    <location>
        <begin position="544"/>
        <end position="611"/>
    </location>
</feature>
<dbReference type="Pfam" id="PF14810">
    <property type="entry name" value="TGT_C2"/>
    <property type="match status" value="1"/>
</dbReference>
<dbReference type="SUPFAM" id="SSF51713">
    <property type="entry name" value="tRNA-guanine transglycosylase"/>
    <property type="match status" value="1"/>
</dbReference>
<dbReference type="InterPro" id="IPR036895">
    <property type="entry name" value="Uracil-DNA_glycosylase-like_sf"/>
</dbReference>
<dbReference type="InterPro" id="IPR036974">
    <property type="entry name" value="PUA_sf"/>
</dbReference>
<dbReference type="InterPro" id="IPR040777">
    <property type="entry name" value="DUF5591"/>
</dbReference>
<comment type="similarity">
    <text evidence="2">Belongs to the archaeosine synthase type 1 family.</text>
</comment>
<sequence length="613" mass="68751">MTRYFEVLQRDGAARIGKLIFGETAQTPYIIDTRTLSSEDSLITDAGSVWGSGSFEEAERNFKKIREAVKDNSLVILPHQSYPPEVPEEIKDSATCRYDPDSEGPTGEIYRPGCSSDARDMYILEGAGCFENNARQFFNELIEMKKGIAADTAVYTPNICLPENLAMLIYLGVDIVDNTKALVAAHSDIFLTTAGRFYLDSLTELPCRCEACAGTSATELREMEKRERAKVLEKHNLNALESELVLVREKIRAGMLREYVEGQCRTRPWLTALLRLADSEYEYLEEKSPLARSNEMLANSSESLSRVEVVRFAQRIQQRYTPPEADVLVLLPCSAKKPYSISNSHWKFIKAIGDKRRFVHEIIITSPMGIVPRELELTYPAAHYDTAVTGYWDAEEREWVAGCLEKYLRKNKYGVIVAHVEGAYRQICETVSERLGIEMLFTASGSVTSPDSLKRLREELSKHTEGRARNVEERKKDMMRCLADYQFGKGSAEILVPESSIVKGPFPKYQIFEGKKQLVTLIPQYGTLAVTIEGAERMIESGKYIVEIDDFVPRGSLLAPGVIKADPQIRPGDEVFVSGKKAICVGRTAMSGTEMQESGRGVAVDLRHVKKVK</sequence>
<dbReference type="GO" id="GO:0003723">
    <property type="term" value="F:RNA binding"/>
    <property type="evidence" value="ECO:0007669"/>
    <property type="project" value="InterPro"/>
</dbReference>
<dbReference type="InterPro" id="IPR002478">
    <property type="entry name" value="PUA"/>
</dbReference>
<evidence type="ECO:0000256" key="2">
    <source>
        <dbReference type="ARBA" id="ARBA00008906"/>
    </source>
</evidence>
<dbReference type="GO" id="GO:0005737">
    <property type="term" value="C:cytoplasm"/>
    <property type="evidence" value="ECO:0007669"/>
    <property type="project" value="TreeGrafter"/>
</dbReference>
<protein>
    <submittedName>
        <fullName evidence="5">DUF5591 domain-containing protein</fullName>
    </submittedName>
</protein>
<dbReference type="InterPro" id="IPR053418">
    <property type="entry name" value="Archaeosine_synthase_1"/>
</dbReference>
<dbReference type="KEGG" id="mzi:HWN40_01315"/>
<dbReference type="RefSeq" id="WP_176964070.1">
    <property type="nucleotide sequence ID" value="NZ_CP058215.1"/>
</dbReference>
<accession>A0A7D5IN22</accession>
<keyword evidence="6" id="KW-1185">Reference proteome</keyword>
<gene>
    <name evidence="5" type="ORF">HWN40_01315</name>
</gene>
<proteinExistence type="inferred from homology"/>
<dbReference type="SUPFAM" id="SSF52141">
    <property type="entry name" value="Uracil-DNA glycosylase-like"/>
    <property type="match status" value="1"/>
</dbReference>
<dbReference type="Gene3D" id="2.30.130.10">
    <property type="entry name" value="PUA domain"/>
    <property type="match status" value="1"/>
</dbReference>
<dbReference type="Gene3D" id="3.40.50.10630">
    <property type="entry name" value="Uracil-DNA glycosylase-like"/>
    <property type="match status" value="1"/>
</dbReference>
<dbReference type="EMBL" id="CP058215">
    <property type="protein sequence ID" value="QLC49007.1"/>
    <property type="molecule type" value="Genomic_DNA"/>
</dbReference>
<dbReference type="SUPFAM" id="SSF88697">
    <property type="entry name" value="PUA domain-like"/>
    <property type="match status" value="1"/>
</dbReference>
<dbReference type="OrthoDB" id="115061at2157"/>
<dbReference type="InterPro" id="IPR036511">
    <property type="entry name" value="TGT-like_sf"/>
</dbReference>
<dbReference type="UniPathway" id="UPA00393"/>
<reference evidence="5 6" key="1">
    <citation type="submission" date="2020-06" db="EMBL/GenBank/DDBJ databases">
        <title>Methanolobus halotolerans sp. nov., isolated from a saline lake Tus in Siberia.</title>
        <authorList>
            <person name="Shen Y."/>
            <person name="Chen S.-C."/>
            <person name="Lai M.-C."/>
            <person name="Huang H.-H."/>
            <person name="Chiu H.-H."/>
            <person name="Tang S.-L."/>
            <person name="Rogozin D.Y."/>
            <person name="Degermendzhy A.G."/>
        </authorList>
    </citation>
    <scope>NUCLEOTIDE SEQUENCE [LARGE SCALE GENOMIC DNA]</scope>
    <source>
        <strain evidence="5 6">DSM 21339</strain>
    </source>
</reference>
<dbReference type="Pfam" id="PF01472">
    <property type="entry name" value="PUA"/>
    <property type="match status" value="1"/>
</dbReference>
<dbReference type="NCBIfam" id="NF040592">
    <property type="entry name" value="tRNA_mod_ArcS"/>
    <property type="match status" value="1"/>
</dbReference>
<dbReference type="GeneID" id="55820272"/>
<evidence type="ECO:0000313" key="5">
    <source>
        <dbReference type="EMBL" id="QLC49007.1"/>
    </source>
</evidence>
<dbReference type="Gene3D" id="3.10.450.90">
    <property type="entry name" value="ArcTGT, C2 domain"/>
    <property type="match status" value="1"/>
</dbReference>